<dbReference type="PROSITE" id="PS50110">
    <property type="entry name" value="RESPONSE_REGULATORY"/>
    <property type="match status" value="1"/>
</dbReference>
<evidence type="ECO:0000256" key="2">
    <source>
        <dbReference type="PROSITE-ProRule" id="PRU00169"/>
    </source>
</evidence>
<proteinExistence type="predicted"/>
<dbReference type="SUPFAM" id="SSF52172">
    <property type="entry name" value="CheY-like"/>
    <property type="match status" value="1"/>
</dbReference>
<sequence>MSVVVIIDDEVNILKAIQRVLRHQNWEILAYHDPHEAIRALSGRNDVDVIISDYRMPQMNGVELLQTLKQQCPDSIRMILSGQVDMEAVLNAINKAEVYRFIMKPWNDEDLVITLKNAIAHNQLIKENKQLAETVRAQHREINRHVTELKRLEKESPGITKVDWGEDGSIDLTDEF</sequence>
<dbReference type="RefSeq" id="WP_251810510.1">
    <property type="nucleotide sequence ID" value="NZ_CP101527.1"/>
</dbReference>
<keyword evidence="3" id="KW-0175">Coiled coil</keyword>
<gene>
    <name evidence="5" type="ORF">NNL22_03460</name>
</gene>
<evidence type="ECO:0000313" key="5">
    <source>
        <dbReference type="EMBL" id="UZW75665.1"/>
    </source>
</evidence>
<keyword evidence="1 2" id="KW-0597">Phosphoprotein</keyword>
<dbReference type="InterPro" id="IPR001789">
    <property type="entry name" value="Sig_transdc_resp-reg_receiver"/>
</dbReference>
<accession>A0A9E8KQX1</accession>
<dbReference type="SMART" id="SM00448">
    <property type="entry name" value="REC"/>
    <property type="match status" value="1"/>
</dbReference>
<dbReference type="Pfam" id="PF00072">
    <property type="entry name" value="Response_reg"/>
    <property type="match status" value="1"/>
</dbReference>
<dbReference type="PANTHER" id="PTHR44591">
    <property type="entry name" value="STRESS RESPONSE REGULATOR PROTEIN 1"/>
    <property type="match status" value="1"/>
</dbReference>
<organism evidence="5 6">
    <name type="scientific">Alkalimarinus sediminis</name>
    <dbReference type="NCBI Taxonomy" id="1632866"/>
    <lineage>
        <taxon>Bacteria</taxon>
        <taxon>Pseudomonadati</taxon>
        <taxon>Pseudomonadota</taxon>
        <taxon>Gammaproteobacteria</taxon>
        <taxon>Alteromonadales</taxon>
        <taxon>Alteromonadaceae</taxon>
        <taxon>Alkalimarinus</taxon>
    </lineage>
</organism>
<dbReference type="PANTHER" id="PTHR44591:SF19">
    <property type="entry name" value="TWO-COMPONENT RESPONSE REGULATOR-RELATED"/>
    <property type="match status" value="1"/>
</dbReference>
<feature type="coiled-coil region" evidence="3">
    <location>
        <begin position="121"/>
        <end position="155"/>
    </location>
</feature>
<protein>
    <submittedName>
        <fullName evidence="5">Response regulator</fullName>
    </submittedName>
</protein>
<dbReference type="Proteomes" id="UP001164472">
    <property type="component" value="Chromosome"/>
</dbReference>
<evidence type="ECO:0000259" key="4">
    <source>
        <dbReference type="PROSITE" id="PS50110"/>
    </source>
</evidence>
<dbReference type="Gene3D" id="3.40.50.2300">
    <property type="match status" value="1"/>
</dbReference>
<dbReference type="EMBL" id="CP101527">
    <property type="protein sequence ID" value="UZW75665.1"/>
    <property type="molecule type" value="Genomic_DNA"/>
</dbReference>
<dbReference type="InterPro" id="IPR050595">
    <property type="entry name" value="Bact_response_regulator"/>
</dbReference>
<evidence type="ECO:0000256" key="3">
    <source>
        <dbReference type="SAM" id="Coils"/>
    </source>
</evidence>
<dbReference type="GO" id="GO:0000160">
    <property type="term" value="P:phosphorelay signal transduction system"/>
    <property type="evidence" value="ECO:0007669"/>
    <property type="project" value="InterPro"/>
</dbReference>
<evidence type="ECO:0000256" key="1">
    <source>
        <dbReference type="ARBA" id="ARBA00022553"/>
    </source>
</evidence>
<feature type="domain" description="Response regulatory" evidence="4">
    <location>
        <begin position="3"/>
        <end position="119"/>
    </location>
</feature>
<dbReference type="CDD" id="cd17569">
    <property type="entry name" value="REC_HupR-like"/>
    <property type="match status" value="1"/>
</dbReference>
<dbReference type="KEGG" id="asem:NNL22_03460"/>
<keyword evidence="6" id="KW-1185">Reference proteome</keyword>
<feature type="modified residue" description="4-aspartylphosphate" evidence="2">
    <location>
        <position position="53"/>
    </location>
</feature>
<evidence type="ECO:0000313" key="6">
    <source>
        <dbReference type="Proteomes" id="UP001164472"/>
    </source>
</evidence>
<dbReference type="AlphaFoldDB" id="A0A9E8KQX1"/>
<dbReference type="InterPro" id="IPR011006">
    <property type="entry name" value="CheY-like_superfamily"/>
</dbReference>
<name>A0A9E8KQX1_9ALTE</name>
<reference evidence="5" key="1">
    <citation type="submission" date="2022-07" db="EMBL/GenBank/DDBJ databases">
        <title>Alkalimarinus sp. nov., isolated from gut of a Alitta virens.</title>
        <authorList>
            <person name="Yang A.I."/>
            <person name="Shin N.-R."/>
        </authorList>
    </citation>
    <scope>NUCLEOTIDE SEQUENCE</scope>
    <source>
        <strain evidence="5">FA028</strain>
    </source>
</reference>